<dbReference type="GO" id="GO:0097621">
    <property type="term" value="F:monoamine oxidase activity"/>
    <property type="evidence" value="ECO:0007669"/>
    <property type="project" value="UniProtKB-EC"/>
</dbReference>
<reference evidence="8 9" key="1">
    <citation type="submission" date="2015-01" db="EMBL/GenBank/DDBJ databases">
        <title>The Genome Sequence of Exophiala oligosperma CBS72588.</title>
        <authorList>
            <consortium name="The Broad Institute Genomics Platform"/>
            <person name="Cuomo C."/>
            <person name="de Hoog S."/>
            <person name="Gorbushina A."/>
            <person name="Stielow B."/>
            <person name="Teixiera M."/>
            <person name="Abouelleil A."/>
            <person name="Chapman S.B."/>
            <person name="Priest M."/>
            <person name="Young S.K."/>
            <person name="Wortman J."/>
            <person name="Nusbaum C."/>
            <person name="Birren B."/>
        </authorList>
    </citation>
    <scope>NUCLEOTIDE SEQUENCE [LARGE SCALE GENOMIC DNA]</scope>
    <source>
        <strain evidence="8 9">CBS 72588</strain>
    </source>
</reference>
<evidence type="ECO:0000256" key="6">
    <source>
        <dbReference type="RuleBase" id="RU362067"/>
    </source>
</evidence>
<proteinExistence type="inferred from homology"/>
<dbReference type="VEuPathDB" id="FungiDB:PV06_08838"/>
<dbReference type="Gene3D" id="3.90.660.10">
    <property type="match status" value="2"/>
</dbReference>
<dbReference type="PANTHER" id="PTHR43563">
    <property type="entry name" value="AMINE OXIDASE"/>
    <property type="match status" value="1"/>
</dbReference>
<dbReference type="EC" id="1.4.3.-" evidence="6"/>
<comment type="cofactor">
    <cofactor evidence="1 6">
        <name>FAD</name>
        <dbReference type="ChEBI" id="CHEBI:57692"/>
    </cofactor>
</comment>
<evidence type="ECO:0000256" key="2">
    <source>
        <dbReference type="ARBA" id="ARBA00005995"/>
    </source>
</evidence>
<dbReference type="InterPro" id="IPR002937">
    <property type="entry name" value="Amino_oxidase"/>
</dbReference>
<comment type="similarity">
    <text evidence="2 6">Belongs to the flavin monoamine oxidase family.</text>
</comment>
<comment type="catalytic activity">
    <reaction evidence="4">
        <text>a secondary aliphatic amine + O2 + H2O = a primary amine + an aldehyde + H2O2</text>
        <dbReference type="Rhea" id="RHEA:26414"/>
        <dbReference type="ChEBI" id="CHEBI:15377"/>
        <dbReference type="ChEBI" id="CHEBI:15379"/>
        <dbReference type="ChEBI" id="CHEBI:16240"/>
        <dbReference type="ChEBI" id="CHEBI:17478"/>
        <dbReference type="ChEBI" id="CHEBI:58855"/>
        <dbReference type="ChEBI" id="CHEBI:65296"/>
        <dbReference type="EC" id="1.4.3.4"/>
    </reaction>
</comment>
<evidence type="ECO:0000313" key="8">
    <source>
        <dbReference type="EMBL" id="KIW39021.1"/>
    </source>
</evidence>
<keyword evidence="9" id="KW-1185">Reference proteome</keyword>
<keyword evidence="3 6" id="KW-0560">Oxidoreductase</keyword>
<evidence type="ECO:0000256" key="1">
    <source>
        <dbReference type="ARBA" id="ARBA00001974"/>
    </source>
</evidence>
<feature type="domain" description="Amine oxidase" evidence="7">
    <location>
        <begin position="46"/>
        <end position="480"/>
    </location>
</feature>
<dbReference type="InterPro" id="IPR036188">
    <property type="entry name" value="FAD/NAD-bd_sf"/>
</dbReference>
<evidence type="ECO:0000259" key="7">
    <source>
        <dbReference type="Pfam" id="PF01593"/>
    </source>
</evidence>
<keyword evidence="6" id="KW-0285">Flavoprotein</keyword>
<dbReference type="OrthoDB" id="7777654at2759"/>
<dbReference type="Pfam" id="PF01593">
    <property type="entry name" value="Amino_oxidase"/>
    <property type="match status" value="1"/>
</dbReference>
<dbReference type="STRING" id="215243.A0A0D2AFZ0"/>
<organism evidence="8 9">
    <name type="scientific">Exophiala oligosperma</name>
    <dbReference type="NCBI Taxonomy" id="215243"/>
    <lineage>
        <taxon>Eukaryota</taxon>
        <taxon>Fungi</taxon>
        <taxon>Dikarya</taxon>
        <taxon>Ascomycota</taxon>
        <taxon>Pezizomycotina</taxon>
        <taxon>Eurotiomycetes</taxon>
        <taxon>Chaetothyriomycetidae</taxon>
        <taxon>Chaetothyriales</taxon>
        <taxon>Herpotrichiellaceae</taxon>
        <taxon>Exophiala</taxon>
    </lineage>
</organism>
<gene>
    <name evidence="8" type="ORF">PV06_08838</name>
</gene>
<keyword evidence="6" id="KW-0274">FAD</keyword>
<accession>A0A0D2AFZ0</accession>
<dbReference type="EMBL" id="KN847340">
    <property type="protein sequence ID" value="KIW39021.1"/>
    <property type="molecule type" value="Genomic_DNA"/>
</dbReference>
<dbReference type="SUPFAM" id="SSF51905">
    <property type="entry name" value="FAD/NAD(P)-binding domain"/>
    <property type="match status" value="1"/>
</dbReference>
<dbReference type="PANTHER" id="PTHR43563:SF1">
    <property type="entry name" value="AMINE OXIDASE [FLAVIN-CONTAINING] B"/>
    <property type="match status" value="1"/>
</dbReference>
<evidence type="ECO:0000256" key="5">
    <source>
        <dbReference type="PIRSR" id="PIRSR601613-1"/>
    </source>
</evidence>
<protein>
    <recommendedName>
        <fullName evidence="6">Amine oxidase</fullName>
        <ecNumber evidence="6">1.4.3.-</ecNumber>
    </recommendedName>
</protein>
<name>A0A0D2AFZ0_9EURO</name>
<dbReference type="InterPro" id="IPR001613">
    <property type="entry name" value="Flavin_amine_oxidase"/>
</dbReference>
<evidence type="ECO:0000256" key="3">
    <source>
        <dbReference type="ARBA" id="ARBA00023002"/>
    </source>
</evidence>
<dbReference type="RefSeq" id="XP_016259237.1">
    <property type="nucleotide sequence ID" value="XM_016410215.1"/>
</dbReference>
<feature type="binding site" evidence="5">
    <location>
        <position position="382"/>
    </location>
    <ligand>
        <name>substrate</name>
    </ligand>
</feature>
<evidence type="ECO:0000313" key="9">
    <source>
        <dbReference type="Proteomes" id="UP000053342"/>
    </source>
</evidence>
<dbReference type="GeneID" id="27360912"/>
<dbReference type="InterPro" id="IPR050703">
    <property type="entry name" value="Flavin_MAO"/>
</dbReference>
<dbReference type="PRINTS" id="PR00757">
    <property type="entry name" value="AMINEOXDASEF"/>
</dbReference>
<dbReference type="Gene3D" id="3.50.50.60">
    <property type="entry name" value="FAD/NAD(P)-binding domain"/>
    <property type="match status" value="2"/>
</dbReference>
<evidence type="ECO:0000256" key="4">
    <source>
        <dbReference type="ARBA" id="ARBA00048448"/>
    </source>
</evidence>
<feature type="binding site" evidence="5">
    <location>
        <begin position="66"/>
        <end position="67"/>
    </location>
    <ligand>
        <name>FAD</name>
        <dbReference type="ChEBI" id="CHEBI:57692"/>
    </ligand>
</feature>
<dbReference type="HOGENOM" id="CLU_004498_9_0_1"/>
<dbReference type="AlphaFoldDB" id="A0A0D2AFZ0"/>
<dbReference type="Proteomes" id="UP000053342">
    <property type="component" value="Unassembled WGS sequence"/>
</dbReference>
<sequence length="487" mass="53578">MSSKEGFQWTAATGLKSGLPCEGVKLPSKKLPASGRYDVIVIGAGFAGIIASRDLALRGHKVLLLEARDRIGGRAWTSTIDGFPYEIGAAWFHWNQPHMLSQVSRYGLQGELNFSFDLSGGVDKSNLHIEDMPQGEVDTEVSVDEQDSMYEKLGALYFNVDGEMGRKVMPYPALPFHNPEVLEYDNLTAFDRVEQIREDLTDLEANALKSYLLLLSGGTAENTGFLDLLHWWMLCNNQSGTFGSQADAYKLKHGTTTLVRRFLDDGLRSGNLEVLLSHPISSITDEKGQVSVSSNGDTYSAARVISTIPLNVLSTVDFSPPLSPAKKEALAHGHVGLHTKVHFDAMGTDLRTWSGYSYPGHGLLYAYGDETTSRGSTHVVAFGASTNVLEGENNVEKIQKALHHLRPDVNIERILFHDWVKDPYSRGSWCMFSKGFASQYLSTLQEPHGNVWFASADWADGWRGFIDGAIEQGAHVAQDVADSFSLT</sequence>